<protein>
    <submittedName>
        <fullName evidence="5">Uncharacterized protein</fullName>
    </submittedName>
</protein>
<evidence type="ECO:0000313" key="6">
    <source>
        <dbReference type="Proteomes" id="UP001457282"/>
    </source>
</evidence>
<keyword evidence="2" id="KW-0677">Repeat</keyword>
<evidence type="ECO:0000256" key="1">
    <source>
        <dbReference type="ARBA" id="ARBA00022574"/>
    </source>
</evidence>
<evidence type="ECO:0000313" key="5">
    <source>
        <dbReference type="EMBL" id="KAK9923395.1"/>
    </source>
</evidence>
<evidence type="ECO:0000256" key="2">
    <source>
        <dbReference type="ARBA" id="ARBA00022737"/>
    </source>
</evidence>
<dbReference type="Pfam" id="PF17814">
    <property type="entry name" value="LisH_TPL"/>
    <property type="match status" value="1"/>
</dbReference>
<keyword evidence="1" id="KW-0853">WD repeat</keyword>
<dbReference type="InterPro" id="IPR054080">
    <property type="entry name" value="TPR1-like_2nd"/>
</dbReference>
<comment type="caution">
    <text evidence="5">The sequence shown here is derived from an EMBL/GenBank/DDBJ whole genome shotgun (WGS) entry which is preliminary data.</text>
</comment>
<dbReference type="EMBL" id="JBEDUW010000006">
    <property type="protein sequence ID" value="KAK9923395.1"/>
    <property type="molecule type" value="Genomic_DNA"/>
</dbReference>
<dbReference type="PANTHER" id="PTHR44083:SF48">
    <property type="entry name" value="TOPLESS-RELATED PROTEIN 4"/>
    <property type="match status" value="1"/>
</dbReference>
<sequence>MPIMERRELVFLVLQFLDEEEYKEIAHKLEKESGQFFNMKYFEECFTNGEWDEVESELSRFPKCDEIFSEIRKKKKT</sequence>
<evidence type="ECO:0000259" key="4">
    <source>
        <dbReference type="Pfam" id="PF21889"/>
    </source>
</evidence>
<dbReference type="InterPro" id="IPR027728">
    <property type="entry name" value="Topless_fam"/>
</dbReference>
<feature type="domain" description="TPR1-like CTLH-containing" evidence="4">
    <location>
        <begin position="38"/>
        <end position="75"/>
    </location>
</feature>
<dbReference type="Pfam" id="PF21889">
    <property type="entry name" value="TPR1-like_2nd"/>
    <property type="match status" value="1"/>
</dbReference>
<gene>
    <name evidence="5" type="ORF">M0R45_031817</name>
</gene>
<dbReference type="PANTHER" id="PTHR44083">
    <property type="entry name" value="TOPLESS-RELATED PROTEIN 1-RELATED"/>
    <property type="match status" value="1"/>
</dbReference>
<dbReference type="AlphaFoldDB" id="A0AAW1WHC4"/>
<dbReference type="InterPro" id="IPR006594">
    <property type="entry name" value="LisH"/>
</dbReference>
<dbReference type="Proteomes" id="UP001457282">
    <property type="component" value="Unassembled WGS sequence"/>
</dbReference>
<dbReference type="GO" id="GO:0006355">
    <property type="term" value="P:regulation of DNA-templated transcription"/>
    <property type="evidence" value="ECO:0007669"/>
    <property type="project" value="InterPro"/>
</dbReference>
<reference evidence="5 6" key="1">
    <citation type="journal article" date="2023" name="G3 (Bethesda)">
        <title>A chromosome-length genome assembly and annotation of blackberry (Rubus argutus, cv. 'Hillquist').</title>
        <authorList>
            <person name="Bruna T."/>
            <person name="Aryal R."/>
            <person name="Dudchenko O."/>
            <person name="Sargent D.J."/>
            <person name="Mead D."/>
            <person name="Buti M."/>
            <person name="Cavallini A."/>
            <person name="Hytonen T."/>
            <person name="Andres J."/>
            <person name="Pham M."/>
            <person name="Weisz D."/>
            <person name="Mascagni F."/>
            <person name="Usai G."/>
            <person name="Natali L."/>
            <person name="Bassil N."/>
            <person name="Fernandez G.E."/>
            <person name="Lomsadze A."/>
            <person name="Armour M."/>
            <person name="Olukolu B."/>
            <person name="Poorten T."/>
            <person name="Britton C."/>
            <person name="Davik J."/>
            <person name="Ashrafi H."/>
            <person name="Aiden E.L."/>
            <person name="Borodovsky M."/>
            <person name="Worthington M."/>
        </authorList>
    </citation>
    <scope>NUCLEOTIDE SEQUENCE [LARGE SCALE GENOMIC DNA]</scope>
    <source>
        <strain evidence="5">PI 553951</strain>
    </source>
</reference>
<feature type="domain" description="TPL/SMU1 LisH-like dimerisation" evidence="3">
    <location>
        <begin position="7"/>
        <end position="34"/>
    </location>
</feature>
<evidence type="ECO:0000259" key="3">
    <source>
        <dbReference type="Pfam" id="PF17814"/>
    </source>
</evidence>
<dbReference type="PROSITE" id="PS50896">
    <property type="entry name" value="LISH"/>
    <property type="match status" value="1"/>
</dbReference>
<keyword evidence="6" id="KW-1185">Reference proteome</keyword>
<proteinExistence type="predicted"/>
<accession>A0AAW1WHC4</accession>
<name>A0AAW1WHC4_RUBAR</name>
<dbReference type="InterPro" id="IPR054532">
    <property type="entry name" value="TPL_SMU1_LisH-like"/>
</dbReference>
<dbReference type="SMART" id="SM00667">
    <property type="entry name" value="LisH"/>
    <property type="match status" value="1"/>
</dbReference>
<organism evidence="5 6">
    <name type="scientific">Rubus argutus</name>
    <name type="common">Southern blackberry</name>
    <dbReference type="NCBI Taxonomy" id="59490"/>
    <lineage>
        <taxon>Eukaryota</taxon>
        <taxon>Viridiplantae</taxon>
        <taxon>Streptophyta</taxon>
        <taxon>Embryophyta</taxon>
        <taxon>Tracheophyta</taxon>
        <taxon>Spermatophyta</taxon>
        <taxon>Magnoliopsida</taxon>
        <taxon>eudicotyledons</taxon>
        <taxon>Gunneridae</taxon>
        <taxon>Pentapetalae</taxon>
        <taxon>rosids</taxon>
        <taxon>fabids</taxon>
        <taxon>Rosales</taxon>
        <taxon>Rosaceae</taxon>
        <taxon>Rosoideae</taxon>
        <taxon>Rosoideae incertae sedis</taxon>
        <taxon>Rubus</taxon>
    </lineage>
</organism>